<gene>
    <name evidence="2" type="ORF">KIPB_008160</name>
</gene>
<feature type="transmembrane region" description="Helical" evidence="1">
    <location>
        <begin position="65"/>
        <end position="88"/>
    </location>
</feature>
<evidence type="ECO:0000313" key="3">
    <source>
        <dbReference type="Proteomes" id="UP000265618"/>
    </source>
</evidence>
<keyword evidence="1" id="KW-1133">Transmembrane helix</keyword>
<keyword evidence="3" id="KW-1185">Reference proteome</keyword>
<accession>A0A391NN12</accession>
<organism evidence="2 3">
    <name type="scientific">Kipferlia bialata</name>
    <dbReference type="NCBI Taxonomy" id="797122"/>
    <lineage>
        <taxon>Eukaryota</taxon>
        <taxon>Metamonada</taxon>
        <taxon>Carpediemonas-like organisms</taxon>
        <taxon>Kipferlia</taxon>
    </lineage>
</organism>
<comment type="caution">
    <text evidence="2">The sequence shown here is derived from an EMBL/GenBank/DDBJ whole genome shotgun (WGS) entry which is preliminary data.</text>
</comment>
<name>A0A391NN12_9EUKA</name>
<keyword evidence="1" id="KW-0472">Membrane</keyword>
<protein>
    <recommendedName>
        <fullName evidence="4">Transmembrane protein</fullName>
    </recommendedName>
</protein>
<keyword evidence="1" id="KW-0812">Transmembrane</keyword>
<sequence length="141" mass="14459">MKIPLSAFSDRFGLVHPSHSNAALGMTDFLIFRHLHECEAASRGETNRASVLPSLSPPSFSDATVPYIVGSATCGLAVGAVLGGVGAVRNRMALKGAPWAVADSVFLSATKRGLALAAPICVASCVSAVVAQTLAPKGRNK</sequence>
<reference evidence="2 3" key="1">
    <citation type="journal article" date="2018" name="PLoS ONE">
        <title>The draft genome of Kipferlia bialata reveals reductive genome evolution in fornicate parasites.</title>
        <authorList>
            <person name="Tanifuji G."/>
            <person name="Takabayashi S."/>
            <person name="Kume K."/>
            <person name="Takagi M."/>
            <person name="Nakayama T."/>
            <person name="Kamikawa R."/>
            <person name="Inagaki Y."/>
            <person name="Hashimoto T."/>
        </authorList>
    </citation>
    <scope>NUCLEOTIDE SEQUENCE [LARGE SCALE GENOMIC DNA]</scope>
    <source>
        <strain evidence="2">NY0173</strain>
    </source>
</reference>
<dbReference type="EMBL" id="BDIP01002457">
    <property type="protein sequence ID" value="GCA63151.1"/>
    <property type="molecule type" value="Genomic_DNA"/>
</dbReference>
<evidence type="ECO:0008006" key="4">
    <source>
        <dbReference type="Google" id="ProtNLM"/>
    </source>
</evidence>
<evidence type="ECO:0000313" key="2">
    <source>
        <dbReference type="EMBL" id="GCA63151.1"/>
    </source>
</evidence>
<proteinExistence type="predicted"/>
<dbReference type="Proteomes" id="UP000265618">
    <property type="component" value="Unassembled WGS sequence"/>
</dbReference>
<dbReference type="AlphaFoldDB" id="A0A391NN12"/>
<feature type="transmembrane region" description="Helical" evidence="1">
    <location>
        <begin position="114"/>
        <end position="135"/>
    </location>
</feature>
<evidence type="ECO:0000256" key="1">
    <source>
        <dbReference type="SAM" id="Phobius"/>
    </source>
</evidence>